<reference evidence="2 3" key="1">
    <citation type="submission" date="2020-04" db="EMBL/GenBank/DDBJ databases">
        <authorList>
            <person name="Liu S."/>
        </authorList>
    </citation>
    <scope>NUCLEOTIDE SEQUENCE [LARGE SCALE GENOMIC DNA]</scope>
    <source>
        <strain evidence="2 3">CGMCC 1.15091</strain>
    </source>
</reference>
<dbReference type="PANTHER" id="PTHR43303">
    <property type="entry name" value="NADPH DEHYDROGENASE C23G7.10C-RELATED"/>
    <property type="match status" value="1"/>
</dbReference>
<comment type="cofactor">
    <cofactor evidence="1">
        <name>FMN</name>
        <dbReference type="ChEBI" id="CHEBI:58210"/>
    </cofactor>
</comment>
<dbReference type="InterPro" id="IPR013785">
    <property type="entry name" value="Aldolase_TIM"/>
</dbReference>
<dbReference type="SUPFAM" id="SSF51395">
    <property type="entry name" value="FMN-linked oxidoreductases"/>
    <property type="match status" value="1"/>
</dbReference>
<sequence>WARDAGADFIDVSSGGAVAGVMIPLNPGYQVPFAAQIRKLSGVAVGAVGLISSPVHAQRVIADGPADAVLIARAALRDPHWWLRAGAQLGAQVPWPPQYERAGVAEDF</sequence>
<feature type="non-terminal residue" evidence="2">
    <location>
        <position position="1"/>
    </location>
</feature>
<dbReference type="Gene3D" id="3.20.20.70">
    <property type="entry name" value="Aldolase class I"/>
    <property type="match status" value="1"/>
</dbReference>
<dbReference type="EMBL" id="JAAZSR010000009">
    <property type="protein sequence ID" value="NKX49270.1"/>
    <property type="molecule type" value="Genomic_DNA"/>
</dbReference>
<name>A0ABX1JIX1_9MICC</name>
<proteinExistence type="predicted"/>
<evidence type="ECO:0000256" key="1">
    <source>
        <dbReference type="ARBA" id="ARBA00001917"/>
    </source>
</evidence>
<dbReference type="PANTHER" id="PTHR43303:SF4">
    <property type="entry name" value="NADPH DEHYDROGENASE C23G7.10C-RELATED"/>
    <property type="match status" value="1"/>
</dbReference>
<evidence type="ECO:0000313" key="2">
    <source>
        <dbReference type="EMBL" id="NKX49270.1"/>
    </source>
</evidence>
<accession>A0ABX1JIX1</accession>
<keyword evidence="3" id="KW-1185">Reference proteome</keyword>
<evidence type="ECO:0000313" key="3">
    <source>
        <dbReference type="Proteomes" id="UP000523795"/>
    </source>
</evidence>
<gene>
    <name evidence="2" type="ORF">HER39_01475</name>
</gene>
<dbReference type="Proteomes" id="UP000523795">
    <property type="component" value="Unassembled WGS sequence"/>
</dbReference>
<protein>
    <submittedName>
        <fullName evidence="2">NADH:flavin oxidoreductase/NADH oxidase</fullName>
    </submittedName>
</protein>
<comment type="caution">
    <text evidence="2">The sequence shown here is derived from an EMBL/GenBank/DDBJ whole genome shotgun (WGS) entry which is preliminary data.</text>
</comment>
<organism evidence="2 3">
    <name type="scientific">Arthrobacter deserti</name>
    <dbReference type="NCBI Taxonomy" id="1742687"/>
    <lineage>
        <taxon>Bacteria</taxon>
        <taxon>Bacillati</taxon>
        <taxon>Actinomycetota</taxon>
        <taxon>Actinomycetes</taxon>
        <taxon>Micrococcales</taxon>
        <taxon>Micrococcaceae</taxon>
        <taxon>Arthrobacter</taxon>
    </lineage>
</organism>
<dbReference type="InterPro" id="IPR044152">
    <property type="entry name" value="YqjM-like"/>
</dbReference>